<keyword evidence="1" id="KW-1133">Transmembrane helix</keyword>
<protein>
    <recommendedName>
        <fullName evidence="2">AtPDCT1/2 transmembrane domain-containing protein</fullName>
    </recommendedName>
</protein>
<evidence type="ECO:0000313" key="4">
    <source>
        <dbReference type="Proteomes" id="UP000199169"/>
    </source>
</evidence>
<feature type="transmembrane region" description="Helical" evidence="1">
    <location>
        <begin position="125"/>
        <end position="141"/>
    </location>
</feature>
<proteinExistence type="predicted"/>
<dbReference type="InterPro" id="IPR036938">
    <property type="entry name" value="PAP2/HPO_sf"/>
</dbReference>
<dbReference type="SUPFAM" id="SSF48317">
    <property type="entry name" value="Acid phosphatase/Vanadium-dependent haloperoxidase"/>
    <property type="match status" value="1"/>
</dbReference>
<feature type="domain" description="AtPDCT1/2 transmembrane" evidence="2">
    <location>
        <begin position="134"/>
        <end position="200"/>
    </location>
</feature>
<dbReference type="Gene3D" id="1.20.144.10">
    <property type="entry name" value="Phosphatidic acid phosphatase type 2/haloperoxidase"/>
    <property type="match status" value="1"/>
</dbReference>
<dbReference type="AlphaFoldDB" id="A0A1A8XSU7"/>
<keyword evidence="1" id="KW-0812">Transmembrane</keyword>
<dbReference type="Proteomes" id="UP000199169">
    <property type="component" value="Unassembled WGS sequence"/>
</dbReference>
<feature type="transmembrane region" description="Helical" evidence="1">
    <location>
        <begin position="6"/>
        <end position="26"/>
    </location>
</feature>
<sequence length="206" mass="21974">MLHLPALETVLLRLLAIAAGLVAWFVTQRLIGERHLDDGRIYDHLHRLTAGGNGWLHVHPSAARALLIGSSLAVDGVTLFVLGYAVLGPGFGPFWGLLCLFVLRQLSQALVALPPPPGIIWRHPGFPSLFVTYAVGNDFFFSGHTALAVYGAIQLATLGIPALTVLAALLAILQMVVVIVLRAHWTLDVLAGLFAALAVGALFWPG</sequence>
<gene>
    <name evidence="3" type="ORF">ACCAA_390007</name>
</gene>
<organism evidence="3 4">
    <name type="scientific">Candidatus Accumulibacter aalborgensis</name>
    <dbReference type="NCBI Taxonomy" id="1860102"/>
    <lineage>
        <taxon>Bacteria</taxon>
        <taxon>Pseudomonadati</taxon>
        <taxon>Pseudomonadota</taxon>
        <taxon>Betaproteobacteria</taxon>
        <taxon>Candidatus Accumulibacter</taxon>
    </lineage>
</organism>
<keyword evidence="4" id="KW-1185">Reference proteome</keyword>
<dbReference type="STRING" id="1860102.ACCAA_390007"/>
<evidence type="ECO:0000259" key="2">
    <source>
        <dbReference type="Pfam" id="PF24788"/>
    </source>
</evidence>
<dbReference type="EMBL" id="FLQX01000115">
    <property type="protein sequence ID" value="SBT07018.1"/>
    <property type="molecule type" value="Genomic_DNA"/>
</dbReference>
<dbReference type="RefSeq" id="WP_186407476.1">
    <property type="nucleotide sequence ID" value="NZ_FLQX01000115.1"/>
</dbReference>
<evidence type="ECO:0000256" key="1">
    <source>
        <dbReference type="SAM" id="Phobius"/>
    </source>
</evidence>
<name>A0A1A8XSU7_9PROT</name>
<keyword evidence="1" id="KW-0472">Membrane</keyword>
<reference evidence="3 4" key="1">
    <citation type="submission" date="2016-06" db="EMBL/GenBank/DDBJ databases">
        <authorList>
            <person name="Kjaerup R.B."/>
            <person name="Dalgaard T.S."/>
            <person name="Juul-Madsen H.R."/>
        </authorList>
    </citation>
    <scope>NUCLEOTIDE SEQUENCE [LARGE SCALE GENOMIC DNA]</scope>
    <source>
        <strain evidence="3">3</strain>
    </source>
</reference>
<feature type="transmembrane region" description="Helical" evidence="1">
    <location>
        <begin position="185"/>
        <end position="204"/>
    </location>
</feature>
<accession>A0A1A8XSU7</accession>
<feature type="transmembrane region" description="Helical" evidence="1">
    <location>
        <begin position="65"/>
        <end position="87"/>
    </location>
</feature>
<evidence type="ECO:0000313" key="3">
    <source>
        <dbReference type="EMBL" id="SBT07018.1"/>
    </source>
</evidence>
<dbReference type="InterPro" id="IPR056361">
    <property type="entry name" value="AtPDCT1_2_TM_dom"/>
</dbReference>
<feature type="transmembrane region" description="Helical" evidence="1">
    <location>
        <begin position="147"/>
        <end position="173"/>
    </location>
</feature>
<dbReference type="Pfam" id="PF24788">
    <property type="entry name" value="AtPDCT1_2"/>
    <property type="match status" value="1"/>
</dbReference>